<evidence type="ECO:0000313" key="1">
    <source>
        <dbReference type="EMBL" id="KAK2184766.1"/>
    </source>
</evidence>
<proteinExistence type="predicted"/>
<accession>A0AAD9NYH1</accession>
<dbReference type="AlphaFoldDB" id="A0AAD9NYH1"/>
<protein>
    <submittedName>
        <fullName evidence="1">Uncharacterized protein</fullName>
    </submittedName>
</protein>
<name>A0AAD9NYH1_RIDPI</name>
<sequence>MVVDAPIDHTRVSEAVIPVTGHNHLPTYHEAVQAKLCGHIKTATLTEHTSDSNNPHFLSLAPGSFTHTLPPGGTVPPGCDKVPSQVEFAAPDIKPVDELPTLACTPKGTGSGYGVGLDLDGLLHDAVAEQKDREREGLDSAPLSASLIADWLEVSGNMNIHDIEAALQQELEITSPILTHISP</sequence>
<gene>
    <name evidence="1" type="ORF">NP493_253g01007</name>
</gene>
<reference evidence="1" key="1">
    <citation type="journal article" date="2023" name="Mol. Biol. Evol.">
        <title>Third-Generation Sequencing Reveals the Adaptive Role of the Epigenome in Three Deep-Sea Polychaetes.</title>
        <authorList>
            <person name="Perez M."/>
            <person name="Aroh O."/>
            <person name="Sun Y."/>
            <person name="Lan Y."/>
            <person name="Juniper S.K."/>
            <person name="Young C.R."/>
            <person name="Angers B."/>
            <person name="Qian P.Y."/>
        </authorList>
    </citation>
    <scope>NUCLEOTIDE SEQUENCE</scope>
    <source>
        <strain evidence="1">R07B-5</strain>
    </source>
</reference>
<evidence type="ECO:0000313" key="2">
    <source>
        <dbReference type="Proteomes" id="UP001209878"/>
    </source>
</evidence>
<comment type="caution">
    <text evidence="1">The sequence shown here is derived from an EMBL/GenBank/DDBJ whole genome shotgun (WGS) entry which is preliminary data.</text>
</comment>
<keyword evidence="2" id="KW-1185">Reference proteome</keyword>
<dbReference type="Proteomes" id="UP001209878">
    <property type="component" value="Unassembled WGS sequence"/>
</dbReference>
<organism evidence="1 2">
    <name type="scientific">Ridgeia piscesae</name>
    <name type="common">Tubeworm</name>
    <dbReference type="NCBI Taxonomy" id="27915"/>
    <lineage>
        <taxon>Eukaryota</taxon>
        <taxon>Metazoa</taxon>
        <taxon>Spiralia</taxon>
        <taxon>Lophotrochozoa</taxon>
        <taxon>Annelida</taxon>
        <taxon>Polychaeta</taxon>
        <taxon>Sedentaria</taxon>
        <taxon>Canalipalpata</taxon>
        <taxon>Sabellida</taxon>
        <taxon>Siboglinidae</taxon>
        <taxon>Ridgeia</taxon>
    </lineage>
</organism>
<dbReference type="EMBL" id="JAODUO010000253">
    <property type="protein sequence ID" value="KAK2184766.1"/>
    <property type="molecule type" value="Genomic_DNA"/>
</dbReference>